<gene>
    <name evidence="1" type="ORF">S06H3_17491</name>
</gene>
<dbReference type="SUPFAM" id="SSF46689">
    <property type="entry name" value="Homeodomain-like"/>
    <property type="match status" value="1"/>
</dbReference>
<dbReference type="Pfam" id="PF13565">
    <property type="entry name" value="HTH_32"/>
    <property type="match status" value="1"/>
</dbReference>
<organism evidence="1">
    <name type="scientific">marine sediment metagenome</name>
    <dbReference type="NCBI Taxonomy" id="412755"/>
    <lineage>
        <taxon>unclassified sequences</taxon>
        <taxon>metagenomes</taxon>
        <taxon>ecological metagenomes</taxon>
    </lineage>
</organism>
<dbReference type="AlphaFoldDB" id="X1KKT9"/>
<name>X1KKT9_9ZZZZ</name>
<accession>X1KKT9</accession>
<comment type="caution">
    <text evidence="1">The sequence shown here is derived from an EMBL/GenBank/DDBJ whole genome shotgun (WGS) entry which is preliminary data.</text>
</comment>
<dbReference type="InterPro" id="IPR009057">
    <property type="entry name" value="Homeodomain-like_sf"/>
</dbReference>
<dbReference type="EMBL" id="BARV01008746">
    <property type="protein sequence ID" value="GAI07677.1"/>
    <property type="molecule type" value="Genomic_DNA"/>
</dbReference>
<evidence type="ECO:0008006" key="2">
    <source>
        <dbReference type="Google" id="ProtNLM"/>
    </source>
</evidence>
<evidence type="ECO:0000313" key="1">
    <source>
        <dbReference type="EMBL" id="GAI07677.1"/>
    </source>
</evidence>
<reference evidence="1" key="1">
    <citation type="journal article" date="2014" name="Front. Microbiol.">
        <title>High frequency of phylogenetically diverse reductive dehalogenase-homologous genes in deep subseafloor sedimentary metagenomes.</title>
        <authorList>
            <person name="Kawai M."/>
            <person name="Futagami T."/>
            <person name="Toyoda A."/>
            <person name="Takaki Y."/>
            <person name="Nishi S."/>
            <person name="Hori S."/>
            <person name="Arai W."/>
            <person name="Tsubouchi T."/>
            <person name="Morono Y."/>
            <person name="Uchiyama I."/>
            <person name="Ito T."/>
            <person name="Fujiyama A."/>
            <person name="Inagaki F."/>
            <person name="Takami H."/>
        </authorList>
    </citation>
    <scope>NUCLEOTIDE SEQUENCE</scope>
    <source>
        <strain evidence="1">Expedition CK06-06</strain>
    </source>
</reference>
<sequence>MTEEEIELSNIARNGTDAKFSRRAQVILASNIRTPVKQIAKVIGYSNLQVRRTLHSFNSEGVDGIRPNYQGGRPPTFDEKQRRAVVELAENHPKDWGYPLSQWSLSQIQLVLIKEGKISYISRPTIRTILFKFCMVFGI</sequence>
<protein>
    <recommendedName>
        <fullName evidence="2">Winged helix-turn helix domain-containing protein</fullName>
    </recommendedName>
</protein>
<proteinExistence type="predicted"/>